<reference evidence="2 3" key="1">
    <citation type="journal article" date="2007" name="Science">
        <title>The Chlamydomonas genome reveals the evolution of key animal and plant functions.</title>
        <authorList>
            <person name="Merchant S.S."/>
            <person name="Prochnik S.E."/>
            <person name="Vallon O."/>
            <person name="Harris E.H."/>
            <person name="Karpowicz S.J."/>
            <person name="Witman G.B."/>
            <person name="Terry A."/>
            <person name="Salamov A."/>
            <person name="Fritz-Laylin L.K."/>
            <person name="Marechal-Drouard L."/>
            <person name="Marshall W.F."/>
            <person name="Qu L.H."/>
            <person name="Nelson D.R."/>
            <person name="Sanderfoot A.A."/>
            <person name="Spalding M.H."/>
            <person name="Kapitonov V.V."/>
            <person name="Ren Q."/>
            <person name="Ferris P."/>
            <person name="Lindquist E."/>
            <person name="Shapiro H."/>
            <person name="Lucas S.M."/>
            <person name="Grimwood J."/>
            <person name="Schmutz J."/>
            <person name="Cardol P."/>
            <person name="Cerutti H."/>
            <person name="Chanfreau G."/>
            <person name="Chen C.L."/>
            <person name="Cognat V."/>
            <person name="Croft M.T."/>
            <person name="Dent R."/>
            <person name="Dutcher S."/>
            <person name="Fernandez E."/>
            <person name="Fukuzawa H."/>
            <person name="Gonzalez-Ballester D."/>
            <person name="Gonzalez-Halphen D."/>
            <person name="Hallmann A."/>
            <person name="Hanikenne M."/>
            <person name="Hippler M."/>
            <person name="Inwood W."/>
            <person name="Jabbari K."/>
            <person name="Kalanon M."/>
            <person name="Kuras R."/>
            <person name="Lefebvre P.A."/>
            <person name="Lemaire S.D."/>
            <person name="Lobanov A.V."/>
            <person name="Lohr M."/>
            <person name="Manuell A."/>
            <person name="Meier I."/>
            <person name="Mets L."/>
            <person name="Mittag M."/>
            <person name="Mittelmeier T."/>
            <person name="Moroney J.V."/>
            <person name="Moseley J."/>
            <person name="Napoli C."/>
            <person name="Nedelcu A.M."/>
            <person name="Niyogi K."/>
            <person name="Novoselov S.V."/>
            <person name="Paulsen I.T."/>
            <person name="Pazour G."/>
            <person name="Purton S."/>
            <person name="Ral J.P."/>
            <person name="Riano-Pachon D.M."/>
            <person name="Riekhof W."/>
            <person name="Rymarquis L."/>
            <person name="Schroda M."/>
            <person name="Stern D."/>
            <person name="Umen J."/>
            <person name="Willows R."/>
            <person name="Wilson N."/>
            <person name="Zimmer S.L."/>
            <person name="Allmer J."/>
            <person name="Balk J."/>
            <person name="Bisova K."/>
            <person name="Chen C.J."/>
            <person name="Elias M."/>
            <person name="Gendler K."/>
            <person name="Hauser C."/>
            <person name="Lamb M.R."/>
            <person name="Ledford H."/>
            <person name="Long J.C."/>
            <person name="Minagawa J."/>
            <person name="Page M.D."/>
            <person name="Pan J."/>
            <person name="Pootakham W."/>
            <person name="Roje S."/>
            <person name="Rose A."/>
            <person name="Stahlberg E."/>
            <person name="Terauchi A.M."/>
            <person name="Yang P."/>
            <person name="Ball S."/>
            <person name="Bowler C."/>
            <person name="Dieckmann C.L."/>
            <person name="Gladyshev V.N."/>
            <person name="Green P."/>
            <person name="Jorgensen R."/>
            <person name="Mayfield S."/>
            <person name="Mueller-Roeber B."/>
            <person name="Rajamani S."/>
            <person name="Sayre R.T."/>
            <person name="Brokstein P."/>
            <person name="Dubchak I."/>
            <person name="Goodstein D."/>
            <person name="Hornick L."/>
            <person name="Huang Y.W."/>
            <person name="Jhaveri J."/>
            <person name="Luo Y."/>
            <person name="Martinez D."/>
            <person name="Ngau W.C."/>
            <person name="Otillar B."/>
            <person name="Poliakov A."/>
            <person name="Porter A."/>
            <person name="Szajkowski L."/>
            <person name="Werner G."/>
            <person name="Zhou K."/>
            <person name="Grigoriev I.V."/>
            <person name="Rokhsar D.S."/>
            <person name="Grossman A.R."/>
        </authorList>
    </citation>
    <scope>NUCLEOTIDE SEQUENCE [LARGE SCALE GENOMIC DNA]</scope>
    <source>
        <strain evidence="3">CC-503</strain>
    </source>
</reference>
<dbReference type="Gramene" id="PNW76211">
    <property type="protein sequence ID" value="PNW76211"/>
    <property type="gene ID" value="CHLRE_12g543550v5"/>
</dbReference>
<feature type="compositionally biased region" description="Acidic residues" evidence="1">
    <location>
        <begin position="218"/>
        <end position="230"/>
    </location>
</feature>
<dbReference type="EMBL" id="CM008973">
    <property type="protein sequence ID" value="PNW76211.1"/>
    <property type="molecule type" value="Genomic_DNA"/>
</dbReference>
<feature type="compositionally biased region" description="Basic and acidic residues" evidence="1">
    <location>
        <begin position="59"/>
        <end position="69"/>
    </location>
</feature>
<accession>A8IY25</accession>
<dbReference type="GeneID" id="5719543"/>
<sequence length="330" mass="35827">MMHCLRGLRGLTEGLPSTVAAPLQHLAPGFFRSLVADSPEAEAWEQHTANSWPLSPQDMHVKERGRGEEASTSPRCRGAASAVRVQGAALGRRRVLRLAGSDTFVSNVATLLLTLQQQHAPGDSQAGRATVARGCSLAWREAVGDPRFLQLFPRRISPDTKDILQRLQGGARSSEPGGAGGKARDIAWTREDAARHSAMLRLIDQLQEVQRQLQEAMPQDEDSDSDEDGTDSSYVTVAAFTVEDGSFMSQPRDRTRSASGSARGMDGDMDAADGGLGEQAPSSWPCPLGRRRRAPGGRLLRAPVPPWDDTQPFQTHVGTVYHFWRLAPYG</sequence>
<feature type="region of interest" description="Disordered" evidence="1">
    <location>
        <begin position="248"/>
        <end position="289"/>
    </location>
</feature>
<dbReference type="HOGENOM" id="CLU_842960_0_0_1"/>
<evidence type="ECO:0000256" key="1">
    <source>
        <dbReference type="SAM" id="MobiDB-lite"/>
    </source>
</evidence>
<dbReference type="OrthoDB" id="547030at2759"/>
<evidence type="ECO:0000313" key="2">
    <source>
        <dbReference type="EMBL" id="PNW76211.1"/>
    </source>
</evidence>
<dbReference type="OMA" id="TVYHFWR"/>
<protein>
    <submittedName>
        <fullName evidence="2">Uncharacterized protein</fullName>
    </submittedName>
</protein>
<gene>
    <name evidence="2" type="ORF">CHLRE_12g543550v5</name>
</gene>
<proteinExistence type="predicted"/>
<keyword evidence="3" id="KW-1185">Reference proteome</keyword>
<name>A8IY25_CHLRE</name>
<dbReference type="InParanoid" id="A8IY25"/>
<dbReference type="PaxDb" id="3055-EDP02871"/>
<feature type="region of interest" description="Disordered" evidence="1">
    <location>
        <begin position="212"/>
        <end position="231"/>
    </location>
</feature>
<dbReference type="RefSeq" id="XP_001693935.1">
    <property type="nucleotide sequence ID" value="XM_001693883.2"/>
</dbReference>
<feature type="region of interest" description="Disordered" evidence="1">
    <location>
        <begin position="45"/>
        <end position="74"/>
    </location>
</feature>
<dbReference type="Proteomes" id="UP000006906">
    <property type="component" value="Chromosome 12"/>
</dbReference>
<dbReference type="AlphaFoldDB" id="A8IY25"/>
<organism evidence="2 3">
    <name type="scientific">Chlamydomonas reinhardtii</name>
    <name type="common">Chlamydomonas smithii</name>
    <dbReference type="NCBI Taxonomy" id="3055"/>
    <lineage>
        <taxon>Eukaryota</taxon>
        <taxon>Viridiplantae</taxon>
        <taxon>Chlorophyta</taxon>
        <taxon>core chlorophytes</taxon>
        <taxon>Chlorophyceae</taxon>
        <taxon>CS clade</taxon>
        <taxon>Chlamydomonadales</taxon>
        <taxon>Chlamydomonadaceae</taxon>
        <taxon>Chlamydomonas</taxon>
    </lineage>
</organism>
<dbReference type="KEGG" id="cre:CHLRE_12g543550v5"/>
<evidence type="ECO:0000313" key="3">
    <source>
        <dbReference type="Proteomes" id="UP000006906"/>
    </source>
</evidence>